<protein>
    <recommendedName>
        <fullName evidence="1">N-acetyltransferase domain-containing protein</fullName>
    </recommendedName>
</protein>
<proteinExistence type="predicted"/>
<dbReference type="RefSeq" id="XP_066668972.1">
    <property type="nucleotide sequence ID" value="XM_066810049.1"/>
</dbReference>
<dbReference type="EMBL" id="JAQQWN010000005">
    <property type="protein sequence ID" value="KAK8084463.1"/>
    <property type="molecule type" value="Genomic_DNA"/>
</dbReference>
<name>A0ABR1WLS7_9PEZI</name>
<dbReference type="Proteomes" id="UP001433268">
    <property type="component" value="Unassembled WGS sequence"/>
</dbReference>
<evidence type="ECO:0000313" key="3">
    <source>
        <dbReference type="Proteomes" id="UP001433268"/>
    </source>
</evidence>
<dbReference type="GeneID" id="92043109"/>
<sequence>MLTLLEQLSPQHGLEIKTPRLRLRPVRAADLYALHGMRTDPAVMEYMTSGVDTEPDAEKSHSVVRMQMMMKPGNFAFAVTIGAADDEPAIGFIGIIRPPEAFFIFSRASWGKGYATEALRAFLTTYWSKFPNGLPQMRHEHEDLLQAYVVEENDGSSRVLEKAGFKQIGTATGQIGDRMDVLERVYEIRRSIG</sequence>
<gene>
    <name evidence="2" type="ORF">PG997_005734</name>
</gene>
<organism evidence="2 3">
    <name type="scientific">Apiospora hydei</name>
    <dbReference type="NCBI Taxonomy" id="1337664"/>
    <lineage>
        <taxon>Eukaryota</taxon>
        <taxon>Fungi</taxon>
        <taxon>Dikarya</taxon>
        <taxon>Ascomycota</taxon>
        <taxon>Pezizomycotina</taxon>
        <taxon>Sordariomycetes</taxon>
        <taxon>Xylariomycetidae</taxon>
        <taxon>Amphisphaeriales</taxon>
        <taxon>Apiosporaceae</taxon>
        <taxon>Apiospora</taxon>
    </lineage>
</organism>
<dbReference type="InterPro" id="IPR051531">
    <property type="entry name" value="N-acetyltransferase"/>
</dbReference>
<dbReference type="PANTHER" id="PTHR43792:SF1">
    <property type="entry name" value="N-ACETYLTRANSFERASE DOMAIN-CONTAINING PROTEIN"/>
    <property type="match status" value="1"/>
</dbReference>
<reference evidence="2 3" key="1">
    <citation type="submission" date="2023-01" db="EMBL/GenBank/DDBJ databases">
        <title>Analysis of 21 Apiospora genomes using comparative genomics revels a genus with tremendous synthesis potential of carbohydrate active enzymes and secondary metabolites.</title>
        <authorList>
            <person name="Sorensen T."/>
        </authorList>
    </citation>
    <scope>NUCLEOTIDE SEQUENCE [LARGE SCALE GENOMIC DNA]</scope>
    <source>
        <strain evidence="2 3">CBS 114990</strain>
    </source>
</reference>
<feature type="domain" description="N-acetyltransferase" evidence="1">
    <location>
        <begin position="21"/>
        <end position="188"/>
    </location>
</feature>
<dbReference type="InterPro" id="IPR016181">
    <property type="entry name" value="Acyl_CoA_acyltransferase"/>
</dbReference>
<dbReference type="Pfam" id="PF13302">
    <property type="entry name" value="Acetyltransf_3"/>
    <property type="match status" value="1"/>
</dbReference>
<dbReference type="InterPro" id="IPR000182">
    <property type="entry name" value="GNAT_dom"/>
</dbReference>
<accession>A0ABR1WLS7</accession>
<evidence type="ECO:0000313" key="2">
    <source>
        <dbReference type="EMBL" id="KAK8084463.1"/>
    </source>
</evidence>
<dbReference type="PANTHER" id="PTHR43792">
    <property type="entry name" value="GNAT FAMILY, PUTATIVE (AFU_ORTHOLOGUE AFUA_3G00765)-RELATED-RELATED"/>
    <property type="match status" value="1"/>
</dbReference>
<evidence type="ECO:0000259" key="1">
    <source>
        <dbReference type="PROSITE" id="PS51186"/>
    </source>
</evidence>
<comment type="caution">
    <text evidence="2">The sequence shown here is derived from an EMBL/GenBank/DDBJ whole genome shotgun (WGS) entry which is preliminary data.</text>
</comment>
<dbReference type="Gene3D" id="3.40.630.30">
    <property type="match status" value="1"/>
</dbReference>
<dbReference type="PROSITE" id="PS51186">
    <property type="entry name" value="GNAT"/>
    <property type="match status" value="1"/>
</dbReference>
<keyword evidence="3" id="KW-1185">Reference proteome</keyword>
<dbReference type="SUPFAM" id="SSF55729">
    <property type="entry name" value="Acyl-CoA N-acyltransferases (Nat)"/>
    <property type="match status" value="1"/>
</dbReference>